<evidence type="ECO:0000313" key="2">
    <source>
        <dbReference type="Proteomes" id="UP000664534"/>
    </source>
</evidence>
<evidence type="ECO:0000313" key="1">
    <source>
        <dbReference type="EMBL" id="CAF9925879.1"/>
    </source>
</evidence>
<dbReference type="OrthoDB" id="5290015at2759"/>
<accession>A0A8H3FJU0</accession>
<name>A0A8H3FJU0_9LECA</name>
<gene>
    <name evidence="1" type="ORF">IMSHALPRED_006810</name>
</gene>
<organism evidence="1 2">
    <name type="scientific">Imshaugia aleurites</name>
    <dbReference type="NCBI Taxonomy" id="172621"/>
    <lineage>
        <taxon>Eukaryota</taxon>
        <taxon>Fungi</taxon>
        <taxon>Dikarya</taxon>
        <taxon>Ascomycota</taxon>
        <taxon>Pezizomycotina</taxon>
        <taxon>Lecanoromycetes</taxon>
        <taxon>OSLEUM clade</taxon>
        <taxon>Lecanoromycetidae</taxon>
        <taxon>Lecanorales</taxon>
        <taxon>Lecanorineae</taxon>
        <taxon>Parmeliaceae</taxon>
        <taxon>Imshaugia</taxon>
    </lineage>
</organism>
<proteinExistence type="predicted"/>
<dbReference type="EMBL" id="CAJPDT010000041">
    <property type="protein sequence ID" value="CAF9925879.1"/>
    <property type="molecule type" value="Genomic_DNA"/>
</dbReference>
<keyword evidence="2" id="KW-1185">Reference proteome</keyword>
<dbReference type="Proteomes" id="UP000664534">
    <property type="component" value="Unassembled WGS sequence"/>
</dbReference>
<reference evidence="1" key="1">
    <citation type="submission" date="2021-03" db="EMBL/GenBank/DDBJ databases">
        <authorList>
            <person name="Tagirdzhanova G."/>
        </authorList>
    </citation>
    <scope>NUCLEOTIDE SEQUENCE</scope>
</reference>
<dbReference type="AlphaFoldDB" id="A0A8H3FJU0"/>
<sequence>MKANTLLREITHIFITYLSKDQGGQNTQVAVKAPIASFDKHPKKGEAGYKLEKEVFGGTMNYMMDPDTGTKIDECGVPYLFYANSRWRILPETIKRTINRDFKFPYEHEKDADTRELKFLASGMPLDGEVKHPMDDSIFKQYLGWIPPPGYY</sequence>
<comment type="caution">
    <text evidence="1">The sequence shown here is derived from an EMBL/GenBank/DDBJ whole genome shotgun (WGS) entry which is preliminary data.</text>
</comment>
<protein>
    <submittedName>
        <fullName evidence="1">Uncharacterized protein</fullName>
    </submittedName>
</protein>